<accession>A0AAN8ZZD3</accession>
<feature type="transmembrane region" description="Helical" evidence="8">
    <location>
        <begin position="321"/>
        <end position="341"/>
    </location>
</feature>
<dbReference type="PRINTS" id="PR00171">
    <property type="entry name" value="SUGRTRNSPORT"/>
</dbReference>
<feature type="transmembrane region" description="Helical" evidence="8">
    <location>
        <begin position="142"/>
        <end position="164"/>
    </location>
</feature>
<dbReference type="PROSITE" id="PS00216">
    <property type="entry name" value="SUGAR_TRANSPORT_1"/>
    <property type="match status" value="1"/>
</dbReference>
<keyword evidence="4" id="KW-0762">Sugar transport</keyword>
<organism evidence="10 11">
    <name type="scientific">Halocaridina rubra</name>
    <name type="common">Hawaiian red shrimp</name>
    <dbReference type="NCBI Taxonomy" id="373956"/>
    <lineage>
        <taxon>Eukaryota</taxon>
        <taxon>Metazoa</taxon>
        <taxon>Ecdysozoa</taxon>
        <taxon>Arthropoda</taxon>
        <taxon>Crustacea</taxon>
        <taxon>Multicrustacea</taxon>
        <taxon>Malacostraca</taxon>
        <taxon>Eumalacostraca</taxon>
        <taxon>Eucarida</taxon>
        <taxon>Decapoda</taxon>
        <taxon>Pleocyemata</taxon>
        <taxon>Caridea</taxon>
        <taxon>Atyoidea</taxon>
        <taxon>Atyidae</taxon>
        <taxon>Halocaridina</taxon>
    </lineage>
</organism>
<evidence type="ECO:0000256" key="3">
    <source>
        <dbReference type="ARBA" id="ARBA00022475"/>
    </source>
</evidence>
<dbReference type="GO" id="GO:0005886">
    <property type="term" value="C:plasma membrane"/>
    <property type="evidence" value="ECO:0007669"/>
    <property type="project" value="UniProtKB-SubCell"/>
</dbReference>
<evidence type="ECO:0000256" key="1">
    <source>
        <dbReference type="ARBA" id="ARBA00004651"/>
    </source>
</evidence>
<dbReference type="PANTHER" id="PTHR48021">
    <property type="match status" value="1"/>
</dbReference>
<evidence type="ECO:0000256" key="5">
    <source>
        <dbReference type="ARBA" id="ARBA00022692"/>
    </source>
</evidence>
<feature type="transmembrane region" description="Helical" evidence="8">
    <location>
        <begin position="93"/>
        <end position="113"/>
    </location>
</feature>
<dbReference type="SUPFAM" id="SSF103473">
    <property type="entry name" value="MFS general substrate transporter"/>
    <property type="match status" value="1"/>
</dbReference>
<evidence type="ECO:0000256" key="4">
    <source>
        <dbReference type="ARBA" id="ARBA00022597"/>
    </source>
</evidence>
<sequence length="498" mass="54561">MADNHDATNSLRSWNQADGKEVKVTKLEPRPERRRRLLKQCGLVCMASMGHISIGATLPWPSPALSDIAVNNATLVGTEITLTSLQKDMTGSLVSLGYLFGAWIAGWIVSLLGRRRSLQVFVIPYLCGWLLNALAPNPEVLLFGRFVLGLACGSTTVAASSYVLELADADVRGMMATMPTVGIVVGGLYTVGMGYALQWHHLALVCAVPPILLLIITFFLPSSPSFLVIHGRRQHALQILRKLRGPYADIEEEVSDLERKNLSSIADGQVGWRAILKPDVLKKVAVLVILFFFQQLCGNYVFMIMTARVLAAAGAPWDPDAATVVVAAIRVAGTLVAIFLLDYAGRKLSLIISHAINCMSLIILGLYVFLTDKASYDDDTYTRYNWVPLICVLITMFVLNIGAHPVPFILATEYFPTNIRAQASSICFSSGTIFSFLSLQLYSPMQEVMTQAGLYWFYASNRCDDTISMKNSIASPRPYPVTGKKNGSVKGCKIIHCE</sequence>
<proteinExistence type="predicted"/>
<dbReference type="PROSITE" id="PS00217">
    <property type="entry name" value="SUGAR_TRANSPORT_2"/>
    <property type="match status" value="1"/>
</dbReference>
<evidence type="ECO:0000256" key="6">
    <source>
        <dbReference type="ARBA" id="ARBA00022989"/>
    </source>
</evidence>
<feature type="transmembrane region" description="Helical" evidence="8">
    <location>
        <begin position="386"/>
        <end position="411"/>
    </location>
</feature>
<dbReference type="Pfam" id="PF00083">
    <property type="entry name" value="Sugar_tr"/>
    <property type="match status" value="1"/>
</dbReference>
<comment type="subcellular location">
    <subcellularLocation>
        <location evidence="1">Cell membrane</location>
        <topology evidence="1">Multi-pass membrane protein</topology>
    </subcellularLocation>
</comment>
<protein>
    <recommendedName>
        <fullName evidence="9">Major facilitator superfamily (MFS) profile domain-containing protein</fullName>
    </recommendedName>
</protein>
<dbReference type="PROSITE" id="PS50850">
    <property type="entry name" value="MFS"/>
    <property type="match status" value="1"/>
</dbReference>
<dbReference type="AlphaFoldDB" id="A0AAN8ZZD3"/>
<evidence type="ECO:0000256" key="2">
    <source>
        <dbReference type="ARBA" id="ARBA00022448"/>
    </source>
</evidence>
<dbReference type="InterPro" id="IPR020846">
    <property type="entry name" value="MFS_dom"/>
</dbReference>
<keyword evidence="7 8" id="KW-0472">Membrane</keyword>
<dbReference type="FunFam" id="1.20.1250.20:FF:000218">
    <property type="entry name" value="facilitated trehalose transporter Tret1"/>
    <property type="match status" value="1"/>
</dbReference>
<feature type="transmembrane region" description="Helical" evidence="8">
    <location>
        <begin position="284"/>
        <end position="309"/>
    </location>
</feature>
<dbReference type="PANTHER" id="PTHR48021:SF1">
    <property type="entry name" value="GH07001P-RELATED"/>
    <property type="match status" value="1"/>
</dbReference>
<dbReference type="InterPro" id="IPR003663">
    <property type="entry name" value="Sugar/inositol_transpt"/>
</dbReference>
<reference evidence="10 11" key="1">
    <citation type="submission" date="2023-11" db="EMBL/GenBank/DDBJ databases">
        <title>Halocaridina rubra genome assembly.</title>
        <authorList>
            <person name="Smith C."/>
        </authorList>
    </citation>
    <scope>NUCLEOTIDE SEQUENCE [LARGE SCALE GENOMIC DNA]</scope>
    <source>
        <strain evidence="10">EP-1</strain>
        <tissue evidence="10">Whole</tissue>
    </source>
</reference>
<feature type="transmembrane region" description="Helical" evidence="8">
    <location>
        <begin position="120"/>
        <end position="136"/>
    </location>
</feature>
<keyword evidence="6 8" id="KW-1133">Transmembrane helix</keyword>
<dbReference type="Proteomes" id="UP001381693">
    <property type="component" value="Unassembled WGS sequence"/>
</dbReference>
<feature type="transmembrane region" description="Helical" evidence="8">
    <location>
        <begin position="176"/>
        <end position="196"/>
    </location>
</feature>
<gene>
    <name evidence="10" type="ORF">SK128_010949</name>
</gene>
<evidence type="ECO:0000256" key="7">
    <source>
        <dbReference type="ARBA" id="ARBA00023136"/>
    </source>
</evidence>
<feature type="transmembrane region" description="Helical" evidence="8">
    <location>
        <begin position="37"/>
        <end position="58"/>
    </location>
</feature>
<feature type="non-terminal residue" evidence="10">
    <location>
        <position position="498"/>
    </location>
</feature>
<dbReference type="InterPro" id="IPR005828">
    <property type="entry name" value="MFS_sugar_transport-like"/>
</dbReference>
<keyword evidence="2" id="KW-0813">Transport</keyword>
<evidence type="ECO:0000313" key="11">
    <source>
        <dbReference type="Proteomes" id="UP001381693"/>
    </source>
</evidence>
<name>A0AAN8ZZD3_HALRR</name>
<dbReference type="InterPro" id="IPR050549">
    <property type="entry name" value="MFS_Trehalose_Transporter"/>
</dbReference>
<feature type="domain" description="Major facilitator superfamily (MFS) profile" evidence="9">
    <location>
        <begin position="48"/>
        <end position="498"/>
    </location>
</feature>
<dbReference type="Gene3D" id="1.20.1250.20">
    <property type="entry name" value="MFS general substrate transporter like domains"/>
    <property type="match status" value="1"/>
</dbReference>
<feature type="transmembrane region" description="Helical" evidence="8">
    <location>
        <begin position="348"/>
        <end position="370"/>
    </location>
</feature>
<keyword evidence="5 8" id="KW-0812">Transmembrane</keyword>
<evidence type="ECO:0000259" key="9">
    <source>
        <dbReference type="PROSITE" id="PS50850"/>
    </source>
</evidence>
<keyword evidence="11" id="KW-1185">Reference proteome</keyword>
<dbReference type="InterPro" id="IPR036259">
    <property type="entry name" value="MFS_trans_sf"/>
</dbReference>
<feature type="transmembrane region" description="Helical" evidence="8">
    <location>
        <begin position="202"/>
        <end position="229"/>
    </location>
</feature>
<keyword evidence="3" id="KW-1003">Cell membrane</keyword>
<comment type="caution">
    <text evidence="10">The sequence shown here is derived from an EMBL/GenBank/DDBJ whole genome shotgun (WGS) entry which is preliminary data.</text>
</comment>
<dbReference type="GO" id="GO:0022857">
    <property type="term" value="F:transmembrane transporter activity"/>
    <property type="evidence" value="ECO:0007669"/>
    <property type="project" value="InterPro"/>
</dbReference>
<dbReference type="EMBL" id="JAXCGZ010021415">
    <property type="protein sequence ID" value="KAK7051429.1"/>
    <property type="molecule type" value="Genomic_DNA"/>
</dbReference>
<evidence type="ECO:0000313" key="10">
    <source>
        <dbReference type="EMBL" id="KAK7051429.1"/>
    </source>
</evidence>
<dbReference type="InterPro" id="IPR005829">
    <property type="entry name" value="Sugar_transporter_CS"/>
</dbReference>
<evidence type="ECO:0000256" key="8">
    <source>
        <dbReference type="SAM" id="Phobius"/>
    </source>
</evidence>